<organism evidence="2 3">
    <name type="scientific">Geomobilimonas luticola</name>
    <dbReference type="NCBI Taxonomy" id="1114878"/>
    <lineage>
        <taxon>Bacteria</taxon>
        <taxon>Pseudomonadati</taxon>
        <taxon>Thermodesulfobacteriota</taxon>
        <taxon>Desulfuromonadia</taxon>
        <taxon>Geobacterales</taxon>
        <taxon>Geobacteraceae</taxon>
        <taxon>Geomobilimonas</taxon>
    </lineage>
</organism>
<feature type="domain" description="AB hydrolase-1" evidence="1">
    <location>
        <begin position="39"/>
        <end position="283"/>
    </location>
</feature>
<dbReference type="PRINTS" id="PR00111">
    <property type="entry name" value="ABHYDROLASE"/>
</dbReference>
<evidence type="ECO:0000313" key="2">
    <source>
        <dbReference type="EMBL" id="MBT0652265.1"/>
    </source>
</evidence>
<dbReference type="GO" id="GO:0016787">
    <property type="term" value="F:hydrolase activity"/>
    <property type="evidence" value="ECO:0007669"/>
    <property type="project" value="UniProtKB-KW"/>
</dbReference>
<comment type="caution">
    <text evidence="2">The sequence shown here is derived from an EMBL/GenBank/DDBJ whole genome shotgun (WGS) entry which is preliminary data.</text>
</comment>
<keyword evidence="2" id="KW-0378">Hydrolase</keyword>
<keyword evidence="3" id="KW-1185">Reference proteome</keyword>
<evidence type="ECO:0000313" key="3">
    <source>
        <dbReference type="Proteomes" id="UP000756860"/>
    </source>
</evidence>
<name>A0ABS5SAQ7_9BACT</name>
<dbReference type="PRINTS" id="PR00412">
    <property type="entry name" value="EPOXHYDRLASE"/>
</dbReference>
<dbReference type="InterPro" id="IPR029058">
    <property type="entry name" value="AB_hydrolase_fold"/>
</dbReference>
<dbReference type="Proteomes" id="UP000756860">
    <property type="component" value="Unassembled WGS sequence"/>
</dbReference>
<dbReference type="PANTHER" id="PTHR43689:SF8">
    <property type="entry name" value="ALPHA_BETA-HYDROLASES SUPERFAMILY PROTEIN"/>
    <property type="match status" value="1"/>
</dbReference>
<dbReference type="Gene3D" id="3.40.50.1820">
    <property type="entry name" value="alpha/beta hydrolase"/>
    <property type="match status" value="1"/>
</dbReference>
<protein>
    <submittedName>
        <fullName evidence="2">Alpha/beta hydrolase</fullName>
    </submittedName>
</protein>
<dbReference type="EMBL" id="JAHCVK010000001">
    <property type="protein sequence ID" value="MBT0652265.1"/>
    <property type="molecule type" value="Genomic_DNA"/>
</dbReference>
<sequence>MRFGKQPAMSEPGNPREIFSYSATVEIAYERHGHGPTPVVFLHGFAAALTTWHDLVPFFPQESHTLYLLDLKGFGFSSKPRDRRYTMEDQAAIVTAFLERMGLSNVVLVGHSLGGGIALLTCLQARDGGKDDIVGRLVLIAPAAYPQRLPRIMRWLRNPLLGWSILHLLPLRFMVRYTLEHVFYDHRAITAKRIARYMTCFGRRGIGYVFITTCRQLVPERYAHLPDRYPAIAVPTLIIWGEHDRIIRPRHGEKLHAAIPGSLLTVVPCCGHNPHEERPGETYEILEGFLRNDNPFDNVP</sequence>
<dbReference type="SUPFAM" id="SSF53474">
    <property type="entry name" value="alpha/beta-Hydrolases"/>
    <property type="match status" value="1"/>
</dbReference>
<dbReference type="PANTHER" id="PTHR43689">
    <property type="entry name" value="HYDROLASE"/>
    <property type="match status" value="1"/>
</dbReference>
<dbReference type="InterPro" id="IPR000639">
    <property type="entry name" value="Epox_hydrolase-like"/>
</dbReference>
<dbReference type="InterPro" id="IPR000073">
    <property type="entry name" value="AB_hydrolase_1"/>
</dbReference>
<gene>
    <name evidence="2" type="ORF">KI810_04300</name>
</gene>
<dbReference type="Pfam" id="PF12697">
    <property type="entry name" value="Abhydrolase_6"/>
    <property type="match status" value="1"/>
</dbReference>
<proteinExistence type="predicted"/>
<evidence type="ECO:0000259" key="1">
    <source>
        <dbReference type="Pfam" id="PF12697"/>
    </source>
</evidence>
<reference evidence="2 3" key="1">
    <citation type="submission" date="2021-05" db="EMBL/GenBank/DDBJ databases">
        <title>The draft genome of Geobacter luticola JCM 17780.</title>
        <authorList>
            <person name="Xu Z."/>
            <person name="Masuda Y."/>
            <person name="Itoh H."/>
            <person name="Senoo K."/>
        </authorList>
    </citation>
    <scope>NUCLEOTIDE SEQUENCE [LARGE SCALE GENOMIC DNA]</scope>
    <source>
        <strain evidence="2 3">JCM 17780</strain>
    </source>
</reference>
<accession>A0ABS5SAQ7</accession>